<evidence type="ECO:0000313" key="4">
    <source>
        <dbReference type="EMBL" id="CAF0983261.1"/>
    </source>
</evidence>
<feature type="domain" description="Superoxide dismutase copper/zinc binding" evidence="3">
    <location>
        <begin position="46"/>
        <end position="188"/>
    </location>
</feature>
<organism evidence="4 5">
    <name type="scientific">Rotaria sordida</name>
    <dbReference type="NCBI Taxonomy" id="392033"/>
    <lineage>
        <taxon>Eukaryota</taxon>
        <taxon>Metazoa</taxon>
        <taxon>Spiralia</taxon>
        <taxon>Gnathifera</taxon>
        <taxon>Rotifera</taxon>
        <taxon>Eurotatoria</taxon>
        <taxon>Bdelloidea</taxon>
        <taxon>Philodinida</taxon>
        <taxon>Philodinidae</taxon>
        <taxon>Rotaria</taxon>
    </lineage>
</organism>
<keyword evidence="1" id="KW-0186">Copper</keyword>
<dbReference type="AlphaFoldDB" id="A0A814FIE2"/>
<evidence type="ECO:0000256" key="2">
    <source>
        <dbReference type="SAM" id="SignalP"/>
    </source>
</evidence>
<evidence type="ECO:0000313" key="5">
    <source>
        <dbReference type="Proteomes" id="UP000663854"/>
    </source>
</evidence>
<dbReference type="SUPFAM" id="SSF49329">
    <property type="entry name" value="Cu,Zn superoxide dismutase-like"/>
    <property type="match status" value="1"/>
</dbReference>
<dbReference type="GO" id="GO:0005507">
    <property type="term" value="F:copper ion binding"/>
    <property type="evidence" value="ECO:0007669"/>
    <property type="project" value="InterPro"/>
</dbReference>
<proteinExistence type="inferred from homology"/>
<dbReference type="InterPro" id="IPR024134">
    <property type="entry name" value="SOD_Cu/Zn_/chaperone"/>
</dbReference>
<dbReference type="Gene3D" id="2.60.40.200">
    <property type="entry name" value="Superoxide dismutase, copper/zinc binding domain"/>
    <property type="match status" value="1"/>
</dbReference>
<comment type="cofactor">
    <cofactor evidence="1">
        <name>Zn(2+)</name>
        <dbReference type="ChEBI" id="CHEBI:29105"/>
    </cofactor>
    <text evidence="1">Binds 1 zinc ion per subunit.</text>
</comment>
<dbReference type="EC" id="1.15.1.1" evidence="1"/>
<gene>
    <name evidence="4" type="ORF">PYM288_LOCUS13729</name>
</gene>
<keyword evidence="1" id="KW-0862">Zinc</keyword>
<keyword evidence="1" id="KW-0560">Oxidoreductase</keyword>
<comment type="function">
    <text evidence="1">Destroys radicals which are normally produced within the cells and which are toxic to biological systems.</text>
</comment>
<evidence type="ECO:0000256" key="1">
    <source>
        <dbReference type="RuleBase" id="RU000393"/>
    </source>
</evidence>
<dbReference type="EMBL" id="CAJNOH010000283">
    <property type="protein sequence ID" value="CAF0983261.1"/>
    <property type="molecule type" value="Genomic_DNA"/>
</dbReference>
<comment type="cofactor">
    <cofactor evidence="1">
        <name>Cu cation</name>
        <dbReference type="ChEBI" id="CHEBI:23378"/>
    </cofactor>
    <text evidence="1">Binds 1 copper ion per subunit.</text>
</comment>
<dbReference type="InterPro" id="IPR036423">
    <property type="entry name" value="SOD-like_Cu/Zn_dom_sf"/>
</dbReference>
<comment type="catalytic activity">
    <reaction evidence="1">
        <text>2 superoxide + 2 H(+) = H2O2 + O2</text>
        <dbReference type="Rhea" id="RHEA:20696"/>
        <dbReference type="ChEBI" id="CHEBI:15378"/>
        <dbReference type="ChEBI" id="CHEBI:15379"/>
        <dbReference type="ChEBI" id="CHEBI:16240"/>
        <dbReference type="ChEBI" id="CHEBI:18421"/>
        <dbReference type="EC" id="1.15.1.1"/>
    </reaction>
</comment>
<dbReference type="InterPro" id="IPR001424">
    <property type="entry name" value="SOD_Cu_Zn_dom"/>
</dbReference>
<feature type="chain" id="PRO_5032903581" description="Superoxide dismutase [Cu-Zn]" evidence="2">
    <location>
        <begin position="25"/>
        <end position="300"/>
    </location>
</feature>
<dbReference type="PRINTS" id="PR00068">
    <property type="entry name" value="CUZNDISMTASE"/>
</dbReference>
<evidence type="ECO:0000259" key="3">
    <source>
        <dbReference type="Pfam" id="PF00080"/>
    </source>
</evidence>
<reference evidence="4" key="1">
    <citation type="submission" date="2021-02" db="EMBL/GenBank/DDBJ databases">
        <authorList>
            <person name="Nowell W R."/>
        </authorList>
    </citation>
    <scope>NUCLEOTIDE SEQUENCE</scope>
</reference>
<dbReference type="GO" id="GO:0004784">
    <property type="term" value="F:superoxide dismutase activity"/>
    <property type="evidence" value="ECO:0007669"/>
    <property type="project" value="UniProtKB-EC"/>
</dbReference>
<keyword evidence="2" id="KW-0732">Signal</keyword>
<dbReference type="InterPro" id="IPR018152">
    <property type="entry name" value="SOD_Cu/Zn_BS"/>
</dbReference>
<dbReference type="Pfam" id="PF00080">
    <property type="entry name" value="Sod_Cu"/>
    <property type="match status" value="1"/>
</dbReference>
<comment type="caution">
    <text evidence="4">The sequence shown here is derived from an EMBL/GenBank/DDBJ whole genome shotgun (WGS) entry which is preliminary data.</text>
</comment>
<accession>A0A814FIE2</accession>
<sequence length="300" mass="33632">MMMRFISLYYFLSITTFFIDGSFSSESRTWIARANLHADSSSLPIGTLIFTQANVPGSPVRVTGILFNLIPNTKYHGFHVHTFALPDGEWNCSKAGDHWNPYGKIHGGRDDSIERRHVGDLGNIWSDRFGSALIDFEDSIIQLHTKSTSSILNKSIVVHKDTDDLGRGTYNDSKTTGHAGARIACGNIRIAYRGLNQRDFYLASSDQSNQLQQATWRRFLAPHCDCMTTTGRCVPYAVPIRIPMQLNSIFPLLISSILEITSFDFDIVRSDTKFAVYDTNNTKNKIYKPAVNKHLADVSA</sequence>
<keyword evidence="1" id="KW-0479">Metal-binding</keyword>
<dbReference type="Proteomes" id="UP000663854">
    <property type="component" value="Unassembled WGS sequence"/>
</dbReference>
<dbReference type="PANTHER" id="PTHR10003">
    <property type="entry name" value="SUPEROXIDE DISMUTASE CU-ZN -RELATED"/>
    <property type="match status" value="1"/>
</dbReference>
<protein>
    <recommendedName>
        <fullName evidence="1">Superoxide dismutase [Cu-Zn]</fullName>
        <ecNumber evidence="1">1.15.1.1</ecNumber>
    </recommendedName>
</protein>
<comment type="similarity">
    <text evidence="1">Belongs to the Cu-Zn superoxide dismutase family.</text>
</comment>
<name>A0A814FIE2_9BILA</name>
<dbReference type="PROSITE" id="PS00332">
    <property type="entry name" value="SOD_CU_ZN_2"/>
    <property type="match status" value="1"/>
</dbReference>
<dbReference type="CDD" id="cd00305">
    <property type="entry name" value="Cu-Zn_Superoxide_Dismutase"/>
    <property type="match status" value="1"/>
</dbReference>
<feature type="signal peptide" evidence="2">
    <location>
        <begin position="1"/>
        <end position="24"/>
    </location>
</feature>